<accession>A0A9D4LLL5</accession>
<dbReference type="EMBL" id="JAIWYP010000002">
    <property type="protein sequence ID" value="KAH3860149.1"/>
    <property type="molecule type" value="Genomic_DNA"/>
</dbReference>
<dbReference type="Proteomes" id="UP000828390">
    <property type="component" value="Unassembled WGS sequence"/>
</dbReference>
<reference evidence="2" key="2">
    <citation type="submission" date="2020-11" db="EMBL/GenBank/DDBJ databases">
        <authorList>
            <person name="McCartney M.A."/>
            <person name="Auch B."/>
            <person name="Kono T."/>
            <person name="Mallez S."/>
            <person name="Becker A."/>
            <person name="Gohl D.M."/>
            <person name="Silverstein K.A.T."/>
            <person name="Koren S."/>
            <person name="Bechman K.B."/>
            <person name="Herman A."/>
            <person name="Abrahante J.E."/>
            <person name="Garbe J."/>
        </authorList>
    </citation>
    <scope>NUCLEOTIDE SEQUENCE</scope>
    <source>
        <strain evidence="2">Duluth1</strain>
        <tissue evidence="2">Whole animal</tissue>
    </source>
</reference>
<evidence type="ECO:0000313" key="2">
    <source>
        <dbReference type="EMBL" id="KAH3860149.1"/>
    </source>
</evidence>
<reference evidence="2" key="1">
    <citation type="journal article" date="2019" name="bioRxiv">
        <title>The Genome of the Zebra Mussel, Dreissena polymorpha: A Resource for Invasive Species Research.</title>
        <authorList>
            <person name="McCartney M.A."/>
            <person name="Auch B."/>
            <person name="Kono T."/>
            <person name="Mallez S."/>
            <person name="Zhang Y."/>
            <person name="Obille A."/>
            <person name="Becker A."/>
            <person name="Abrahante J.E."/>
            <person name="Garbe J."/>
            <person name="Badalamenti J.P."/>
            <person name="Herman A."/>
            <person name="Mangelson H."/>
            <person name="Liachko I."/>
            <person name="Sullivan S."/>
            <person name="Sone E.D."/>
            <person name="Koren S."/>
            <person name="Silverstein K.A.T."/>
            <person name="Beckman K.B."/>
            <person name="Gohl D.M."/>
        </authorList>
    </citation>
    <scope>NUCLEOTIDE SEQUENCE</scope>
    <source>
        <strain evidence="2">Duluth1</strain>
        <tissue evidence="2">Whole animal</tissue>
    </source>
</reference>
<feature type="compositionally biased region" description="Basic residues" evidence="1">
    <location>
        <begin position="33"/>
        <end position="42"/>
    </location>
</feature>
<comment type="caution">
    <text evidence="2">The sequence shown here is derived from an EMBL/GenBank/DDBJ whole genome shotgun (WGS) entry which is preliminary data.</text>
</comment>
<sequence length="87" mass="10192">MLLNIYETIDPDDEMVTFTWPDELEMSAERMVSNRRGKRTHRKYEECRNGRKRKGGTTLSDNDLFYVRIVFGIYSRLSVNRTVSGPA</sequence>
<organism evidence="2 3">
    <name type="scientific">Dreissena polymorpha</name>
    <name type="common">Zebra mussel</name>
    <name type="synonym">Mytilus polymorpha</name>
    <dbReference type="NCBI Taxonomy" id="45954"/>
    <lineage>
        <taxon>Eukaryota</taxon>
        <taxon>Metazoa</taxon>
        <taxon>Spiralia</taxon>
        <taxon>Lophotrochozoa</taxon>
        <taxon>Mollusca</taxon>
        <taxon>Bivalvia</taxon>
        <taxon>Autobranchia</taxon>
        <taxon>Heteroconchia</taxon>
        <taxon>Euheterodonta</taxon>
        <taxon>Imparidentia</taxon>
        <taxon>Neoheterodontei</taxon>
        <taxon>Myida</taxon>
        <taxon>Dreissenoidea</taxon>
        <taxon>Dreissenidae</taxon>
        <taxon>Dreissena</taxon>
    </lineage>
</organism>
<evidence type="ECO:0000256" key="1">
    <source>
        <dbReference type="SAM" id="MobiDB-lite"/>
    </source>
</evidence>
<feature type="region of interest" description="Disordered" evidence="1">
    <location>
        <begin position="31"/>
        <end position="56"/>
    </location>
</feature>
<keyword evidence="3" id="KW-1185">Reference proteome</keyword>
<evidence type="ECO:0000313" key="3">
    <source>
        <dbReference type="Proteomes" id="UP000828390"/>
    </source>
</evidence>
<dbReference type="AlphaFoldDB" id="A0A9D4LLL5"/>
<protein>
    <submittedName>
        <fullName evidence="2">Uncharacterized protein</fullName>
    </submittedName>
</protein>
<gene>
    <name evidence="2" type="ORF">DPMN_023040</name>
</gene>
<proteinExistence type="predicted"/>
<name>A0A9D4LLL5_DREPO</name>